<reference evidence="1" key="1">
    <citation type="submission" date="2019-02" db="EMBL/GenBank/DDBJ databases">
        <authorList>
            <person name="Gruber-Vodicka R. H."/>
            <person name="Seah K. B. B."/>
        </authorList>
    </citation>
    <scope>NUCLEOTIDE SEQUENCE</scope>
    <source>
        <strain evidence="1">BECK_BZ125</strain>
    </source>
</reference>
<evidence type="ECO:0000313" key="1">
    <source>
        <dbReference type="EMBL" id="VFK49099.1"/>
    </source>
</evidence>
<organism evidence="1">
    <name type="scientific">Candidatus Kentrum sp. TC</name>
    <dbReference type="NCBI Taxonomy" id="2126339"/>
    <lineage>
        <taxon>Bacteria</taxon>
        <taxon>Pseudomonadati</taxon>
        <taxon>Pseudomonadota</taxon>
        <taxon>Gammaproteobacteria</taxon>
        <taxon>Candidatus Kentrum</taxon>
    </lineage>
</organism>
<accession>A0A450Z5Q0</accession>
<protein>
    <submittedName>
        <fullName evidence="1">Uncharacterized protein</fullName>
    </submittedName>
</protein>
<proteinExistence type="predicted"/>
<dbReference type="AlphaFoldDB" id="A0A450Z5Q0"/>
<gene>
    <name evidence="1" type="ORF">BECKTC1821E_GA0114239_11572</name>
</gene>
<sequence>MSTLTLQPIWPDGVRHFESNAILTGGPDCPDNKPIQYVSGSMRMGMVRIPST</sequence>
<name>A0A450Z5Q0_9GAMM</name>
<dbReference type="EMBL" id="CAADFT010000157">
    <property type="protein sequence ID" value="VFK49099.1"/>
    <property type="molecule type" value="Genomic_DNA"/>
</dbReference>